<keyword evidence="1" id="KW-0472">Membrane</keyword>
<proteinExistence type="predicted"/>
<dbReference type="RefSeq" id="WP_173061979.1">
    <property type="nucleotide sequence ID" value="NZ_BAABGO010000097.1"/>
</dbReference>
<dbReference type="Proteomes" id="UP000482800">
    <property type="component" value="Unassembled WGS sequence"/>
</dbReference>
<organism evidence="2 3">
    <name type="scientific">Phytohabitans houttuyneae</name>
    <dbReference type="NCBI Taxonomy" id="1076126"/>
    <lineage>
        <taxon>Bacteria</taxon>
        <taxon>Bacillati</taxon>
        <taxon>Actinomycetota</taxon>
        <taxon>Actinomycetes</taxon>
        <taxon>Micromonosporales</taxon>
        <taxon>Micromonosporaceae</taxon>
    </lineage>
</organism>
<evidence type="ECO:0000256" key="1">
    <source>
        <dbReference type="SAM" id="Phobius"/>
    </source>
</evidence>
<feature type="transmembrane region" description="Helical" evidence="1">
    <location>
        <begin position="64"/>
        <end position="97"/>
    </location>
</feature>
<evidence type="ECO:0000313" key="2">
    <source>
        <dbReference type="EMBL" id="GFJ82016.1"/>
    </source>
</evidence>
<comment type="caution">
    <text evidence="2">The sequence shown here is derived from an EMBL/GenBank/DDBJ whole genome shotgun (WGS) entry which is preliminary data.</text>
</comment>
<feature type="transmembrane region" description="Helical" evidence="1">
    <location>
        <begin position="12"/>
        <end position="39"/>
    </location>
</feature>
<feature type="transmembrane region" description="Helical" evidence="1">
    <location>
        <begin position="109"/>
        <end position="139"/>
    </location>
</feature>
<name>A0A6V8KJ60_9ACTN</name>
<sequence length="140" mass="14103">MRAGELGRVRRARFMWVGGGALATVLALDALGLIAFLAWSTTWRRGDPACESVVIGDCLTFGDIAGWVVGSAAVLLVFGLPVSVAFIVAALSILNGVTKWTPGNGSGTAVALTLGVVCAIAGPALVGGLLASLVALAVLR</sequence>
<protein>
    <submittedName>
        <fullName evidence="2">Uncharacterized protein</fullName>
    </submittedName>
</protein>
<gene>
    <name evidence="2" type="ORF">Phou_061960</name>
</gene>
<dbReference type="AlphaFoldDB" id="A0A6V8KJ60"/>
<evidence type="ECO:0000313" key="3">
    <source>
        <dbReference type="Proteomes" id="UP000482800"/>
    </source>
</evidence>
<keyword evidence="3" id="KW-1185">Reference proteome</keyword>
<reference evidence="2 3" key="1">
    <citation type="submission" date="2020-03" db="EMBL/GenBank/DDBJ databases">
        <title>Whole genome shotgun sequence of Phytohabitans houttuyneae NBRC 108639.</title>
        <authorList>
            <person name="Komaki H."/>
            <person name="Tamura T."/>
        </authorList>
    </citation>
    <scope>NUCLEOTIDE SEQUENCE [LARGE SCALE GENOMIC DNA]</scope>
    <source>
        <strain evidence="2 3">NBRC 108639</strain>
    </source>
</reference>
<keyword evidence="1" id="KW-0812">Transmembrane</keyword>
<keyword evidence="1" id="KW-1133">Transmembrane helix</keyword>
<accession>A0A6V8KJ60</accession>
<dbReference type="EMBL" id="BLPF01000002">
    <property type="protein sequence ID" value="GFJ82016.1"/>
    <property type="molecule type" value="Genomic_DNA"/>
</dbReference>
<reference evidence="2 3" key="2">
    <citation type="submission" date="2020-03" db="EMBL/GenBank/DDBJ databases">
        <authorList>
            <person name="Ichikawa N."/>
            <person name="Kimura A."/>
            <person name="Kitahashi Y."/>
            <person name="Uohara A."/>
        </authorList>
    </citation>
    <scope>NUCLEOTIDE SEQUENCE [LARGE SCALE GENOMIC DNA]</scope>
    <source>
        <strain evidence="2 3">NBRC 108639</strain>
    </source>
</reference>